<sequence>MEEPAVERRPSNTVQEHDEDRLAQFGYKQELKRDWGLAHNFGVSFSIISVITGITTLFSYGLATGGPGVMSVGWILVSFFTLLVAIAMAEIVSAIPTSGGPYFWAALLAPPRWSPFAAWLTGWFNLLGQVAVTTGISFGLAGLIATAATVKNPGFEGNASQTIGIYAAVLVSHGLVNSFGVHILKHLNNVSIVLHSAGVSAIAIAVLAKAPTHQPASFVFSTFYDGTGVDGVGWSIRASPAYVAMCGALMSQYTLTGFDASAHLSEETRKADWSAPIGVVSSVGFSAIFGFFVLMAFLFSIQDFSATLDNQYSQPVLKILVDVFGEDGALAVFSIIISEFPLSAAPSCIWKLISCATVCVWHCGLFSMTSNSRMMFAFSRDGGIPSFFHKVDERFRSPIRTVWLAATLSFILALPSLGSSVAFSAATSIATIGLYISYGLPILIGLIWHKNFVAMKGPFNLQGMSRVVATCACAWIGCIAVVFCLPTSNPVTDQTLNYTVVAVGIIGVGAVGTWIVWAHRWFTGPAEEVAEAMRFGVDPTEPGALERKEAEAMEHTKEVSGPRVSTR</sequence>
<evidence type="ECO:0000256" key="3">
    <source>
        <dbReference type="ARBA" id="ARBA00022692"/>
    </source>
</evidence>
<comment type="subcellular location">
    <subcellularLocation>
        <location evidence="1">Membrane</location>
        <topology evidence="1">Multi-pass membrane protein</topology>
    </subcellularLocation>
</comment>
<feature type="transmembrane region" description="Helical" evidence="7">
    <location>
        <begin position="495"/>
        <end position="517"/>
    </location>
</feature>
<name>A0A423VDJ7_9PEZI</name>
<dbReference type="InterPro" id="IPR002293">
    <property type="entry name" value="AA/rel_permease1"/>
</dbReference>
<organism evidence="8 9">
    <name type="scientific">Cytospora schulzeri</name>
    <dbReference type="NCBI Taxonomy" id="448051"/>
    <lineage>
        <taxon>Eukaryota</taxon>
        <taxon>Fungi</taxon>
        <taxon>Dikarya</taxon>
        <taxon>Ascomycota</taxon>
        <taxon>Pezizomycotina</taxon>
        <taxon>Sordariomycetes</taxon>
        <taxon>Sordariomycetidae</taxon>
        <taxon>Diaporthales</taxon>
        <taxon>Cytosporaceae</taxon>
        <taxon>Cytospora</taxon>
    </lineage>
</organism>
<feature type="transmembrane region" description="Helical" evidence="7">
    <location>
        <begin position="72"/>
        <end position="95"/>
    </location>
</feature>
<evidence type="ECO:0000256" key="5">
    <source>
        <dbReference type="ARBA" id="ARBA00023136"/>
    </source>
</evidence>
<dbReference type="OrthoDB" id="10054429at2759"/>
<evidence type="ECO:0008006" key="10">
    <source>
        <dbReference type="Google" id="ProtNLM"/>
    </source>
</evidence>
<proteinExistence type="predicted"/>
<feature type="transmembrane region" description="Helical" evidence="7">
    <location>
        <begin position="402"/>
        <end position="423"/>
    </location>
</feature>
<evidence type="ECO:0000256" key="4">
    <source>
        <dbReference type="ARBA" id="ARBA00022989"/>
    </source>
</evidence>
<dbReference type="GO" id="GO:0016020">
    <property type="term" value="C:membrane"/>
    <property type="evidence" value="ECO:0007669"/>
    <property type="project" value="UniProtKB-SubCell"/>
</dbReference>
<dbReference type="PANTHER" id="PTHR45649:SF26">
    <property type="entry name" value="OS04G0435100 PROTEIN"/>
    <property type="match status" value="1"/>
</dbReference>
<feature type="transmembrane region" description="Helical" evidence="7">
    <location>
        <begin position="468"/>
        <end position="489"/>
    </location>
</feature>
<dbReference type="GO" id="GO:0022857">
    <property type="term" value="F:transmembrane transporter activity"/>
    <property type="evidence" value="ECO:0007669"/>
    <property type="project" value="InterPro"/>
</dbReference>
<dbReference type="Proteomes" id="UP000283895">
    <property type="component" value="Unassembled WGS sequence"/>
</dbReference>
<dbReference type="PIRSF" id="PIRSF006060">
    <property type="entry name" value="AA_transporter"/>
    <property type="match status" value="1"/>
</dbReference>
<comment type="caution">
    <text evidence="8">The sequence shown here is derived from an EMBL/GenBank/DDBJ whole genome shotgun (WGS) entry which is preliminary data.</text>
</comment>
<feature type="compositionally biased region" description="Basic and acidic residues" evidence="6">
    <location>
        <begin position="544"/>
        <end position="560"/>
    </location>
</feature>
<feature type="transmembrane region" description="Helical" evidence="7">
    <location>
        <begin position="162"/>
        <end position="184"/>
    </location>
</feature>
<feature type="region of interest" description="Disordered" evidence="6">
    <location>
        <begin position="540"/>
        <end position="567"/>
    </location>
</feature>
<evidence type="ECO:0000256" key="2">
    <source>
        <dbReference type="ARBA" id="ARBA00022448"/>
    </source>
</evidence>
<keyword evidence="5 7" id="KW-0472">Membrane</keyword>
<feature type="transmembrane region" description="Helical" evidence="7">
    <location>
        <begin position="126"/>
        <end position="150"/>
    </location>
</feature>
<keyword evidence="9" id="KW-1185">Reference proteome</keyword>
<feature type="transmembrane region" description="Helical" evidence="7">
    <location>
        <begin position="429"/>
        <end position="448"/>
    </location>
</feature>
<feature type="transmembrane region" description="Helical" evidence="7">
    <location>
        <begin position="190"/>
        <end position="208"/>
    </location>
</feature>
<dbReference type="PANTHER" id="PTHR45649">
    <property type="entry name" value="AMINO-ACID PERMEASE BAT1"/>
    <property type="match status" value="1"/>
</dbReference>
<evidence type="ECO:0000313" key="9">
    <source>
        <dbReference type="Proteomes" id="UP000283895"/>
    </source>
</evidence>
<evidence type="ECO:0000256" key="6">
    <source>
        <dbReference type="SAM" id="MobiDB-lite"/>
    </source>
</evidence>
<keyword evidence="2" id="KW-0813">Transport</keyword>
<dbReference type="AlphaFoldDB" id="A0A423VDJ7"/>
<evidence type="ECO:0000256" key="1">
    <source>
        <dbReference type="ARBA" id="ARBA00004141"/>
    </source>
</evidence>
<feature type="transmembrane region" description="Helical" evidence="7">
    <location>
        <begin position="37"/>
        <end position="60"/>
    </location>
</feature>
<dbReference type="Pfam" id="PF13520">
    <property type="entry name" value="AA_permease_2"/>
    <property type="match status" value="1"/>
</dbReference>
<protein>
    <recommendedName>
        <fullName evidence="10">Amino acid permease/ SLC12A domain-containing protein</fullName>
    </recommendedName>
</protein>
<accession>A0A423VDJ7</accession>
<feature type="transmembrane region" description="Helical" evidence="7">
    <location>
        <begin position="277"/>
        <end position="301"/>
    </location>
</feature>
<keyword evidence="4 7" id="KW-1133">Transmembrane helix</keyword>
<dbReference type="EMBL" id="LKEA01000074">
    <property type="protein sequence ID" value="ROV88983.1"/>
    <property type="molecule type" value="Genomic_DNA"/>
</dbReference>
<gene>
    <name evidence="8" type="ORF">VMCG_10151</name>
</gene>
<dbReference type="Gene3D" id="1.20.1740.10">
    <property type="entry name" value="Amino acid/polyamine transporter I"/>
    <property type="match status" value="1"/>
</dbReference>
<keyword evidence="3 7" id="KW-0812">Transmembrane</keyword>
<reference evidence="8 9" key="1">
    <citation type="submission" date="2015-09" db="EMBL/GenBank/DDBJ databases">
        <title>Host preference determinants of Valsa canker pathogens revealed by comparative genomics.</title>
        <authorList>
            <person name="Yin Z."/>
            <person name="Huang L."/>
        </authorList>
    </citation>
    <scope>NUCLEOTIDE SEQUENCE [LARGE SCALE GENOMIC DNA]</scope>
    <source>
        <strain evidence="8 9">03-1</strain>
    </source>
</reference>
<evidence type="ECO:0000256" key="7">
    <source>
        <dbReference type="SAM" id="Phobius"/>
    </source>
</evidence>
<evidence type="ECO:0000313" key="8">
    <source>
        <dbReference type="EMBL" id="ROV88983.1"/>
    </source>
</evidence>
<dbReference type="STRING" id="356882.A0A423VDJ7"/>